<dbReference type="HOGENOM" id="CLU_062658_8_0_10"/>
<dbReference type="eggNOG" id="COG0494">
    <property type="taxonomic scope" value="Bacteria"/>
</dbReference>
<comment type="similarity">
    <text evidence="3">Belongs to the Nudix hydrolase family. NudK subfamily.</text>
</comment>
<dbReference type="Proteomes" id="UP000027442">
    <property type="component" value="Unassembled WGS sequence"/>
</dbReference>
<sequence>MKEEKRCVAPNEKAREEGNDMAWQVLDREYLIRKQWLTARCDKVRLPTGVVVDEYYVLEYPEWVNTVAITREGDFVLVRQYRHALGVTAMEICAGVMEQGEEPMQAAQRELLEETGYGNGTWRPLMTIAPNPGTMTNRCHCFLATDVEKVSGQHLDATEDIQVHLVSRDEMLRMLKNNELYQAMMYAPLWKYFALEDELKG</sequence>
<comment type="caution">
    <text evidence="9">The sequence shown here is derived from an EMBL/GenBank/DDBJ whole genome shotgun (WGS) entry which is preliminary data.</text>
</comment>
<dbReference type="InterPro" id="IPR020084">
    <property type="entry name" value="NUDIX_hydrolase_CS"/>
</dbReference>
<dbReference type="GO" id="GO:0016787">
    <property type="term" value="F:hydrolase activity"/>
    <property type="evidence" value="ECO:0007669"/>
    <property type="project" value="UniProtKB-KW"/>
</dbReference>
<dbReference type="InterPro" id="IPR000086">
    <property type="entry name" value="NUDIX_hydrolase_dom"/>
</dbReference>
<dbReference type="GO" id="GO:0006753">
    <property type="term" value="P:nucleoside phosphate metabolic process"/>
    <property type="evidence" value="ECO:0007669"/>
    <property type="project" value="TreeGrafter"/>
</dbReference>
<evidence type="ECO:0000256" key="1">
    <source>
        <dbReference type="ARBA" id="ARBA00000847"/>
    </source>
</evidence>
<dbReference type="Pfam" id="PF00293">
    <property type="entry name" value="NUDIX"/>
    <property type="match status" value="1"/>
</dbReference>
<dbReference type="RefSeq" id="WP_018966684.1">
    <property type="nucleotide sequence ID" value="NZ_KB899211.1"/>
</dbReference>
<comment type="catalytic activity">
    <reaction evidence="1">
        <text>GDP-alpha-D-mannose + H2O = alpha-D-mannose 1-phosphate + GMP + 2 H(+)</text>
        <dbReference type="Rhea" id="RHEA:27978"/>
        <dbReference type="ChEBI" id="CHEBI:15377"/>
        <dbReference type="ChEBI" id="CHEBI:15378"/>
        <dbReference type="ChEBI" id="CHEBI:57527"/>
        <dbReference type="ChEBI" id="CHEBI:58115"/>
        <dbReference type="ChEBI" id="CHEBI:58409"/>
    </reaction>
</comment>
<evidence type="ECO:0000313" key="9">
    <source>
        <dbReference type="EMBL" id="KDR51552.1"/>
    </source>
</evidence>
<evidence type="ECO:0000259" key="8">
    <source>
        <dbReference type="PROSITE" id="PS51462"/>
    </source>
</evidence>
<protein>
    <recommendedName>
        <fullName evidence="4">GDP-mannose pyrophosphatase</fullName>
    </recommendedName>
    <alternativeName>
        <fullName evidence="6">GDP-mannose hydrolase</fullName>
    </alternativeName>
    <alternativeName>
        <fullName evidence="7">GDPMK</fullName>
    </alternativeName>
</protein>
<reference evidence="9 10" key="1">
    <citation type="submission" date="2013-08" db="EMBL/GenBank/DDBJ databases">
        <authorList>
            <person name="Weinstock G."/>
            <person name="Sodergren E."/>
            <person name="Wylie T."/>
            <person name="Fulton L."/>
            <person name="Fulton R."/>
            <person name="Fronick C."/>
            <person name="O'Laughlin M."/>
            <person name="Godfrey J."/>
            <person name="Miner T."/>
            <person name="Herter B."/>
            <person name="Appelbaum E."/>
            <person name="Cordes M."/>
            <person name="Lek S."/>
            <person name="Wollam A."/>
            <person name="Pepin K.H."/>
            <person name="Palsikar V.B."/>
            <person name="Mitreva M."/>
            <person name="Wilson R.K."/>
        </authorList>
    </citation>
    <scope>NUCLEOTIDE SEQUENCE [LARGE SCALE GENOMIC DNA]</scope>
    <source>
        <strain evidence="9 10">ATCC 15930</strain>
    </source>
</reference>
<dbReference type="GO" id="GO:0019693">
    <property type="term" value="P:ribose phosphate metabolic process"/>
    <property type="evidence" value="ECO:0007669"/>
    <property type="project" value="TreeGrafter"/>
</dbReference>
<accession>A0A069QFT8</accession>
<gene>
    <name evidence="9" type="ORF">HMPREF1991_02386</name>
</gene>
<keyword evidence="10" id="KW-1185">Reference proteome</keyword>
<dbReference type="PROSITE" id="PS00893">
    <property type="entry name" value="NUDIX_BOX"/>
    <property type="match status" value="1"/>
</dbReference>
<evidence type="ECO:0000256" key="7">
    <source>
        <dbReference type="ARBA" id="ARBA00032272"/>
    </source>
</evidence>
<dbReference type="Gene3D" id="3.90.79.10">
    <property type="entry name" value="Nucleoside Triphosphate Pyrophosphohydrolase"/>
    <property type="match status" value="1"/>
</dbReference>
<dbReference type="AlphaFoldDB" id="A0A069QFT8"/>
<evidence type="ECO:0000256" key="3">
    <source>
        <dbReference type="ARBA" id="ARBA00007275"/>
    </source>
</evidence>
<dbReference type="CDD" id="cd03424">
    <property type="entry name" value="NUDIX_ADPRase_Nudt5_UGPPase_Nudt14"/>
    <property type="match status" value="1"/>
</dbReference>
<keyword evidence="5 9" id="KW-0378">Hydrolase</keyword>
<comment type="cofactor">
    <cofactor evidence="2">
        <name>Mg(2+)</name>
        <dbReference type="ChEBI" id="CHEBI:18420"/>
    </cofactor>
</comment>
<dbReference type="SUPFAM" id="SSF55811">
    <property type="entry name" value="Nudix"/>
    <property type="match status" value="1"/>
</dbReference>
<dbReference type="PROSITE" id="PS51462">
    <property type="entry name" value="NUDIX"/>
    <property type="match status" value="1"/>
</dbReference>
<evidence type="ECO:0000256" key="2">
    <source>
        <dbReference type="ARBA" id="ARBA00001946"/>
    </source>
</evidence>
<dbReference type="InterPro" id="IPR015797">
    <property type="entry name" value="NUDIX_hydrolase-like_dom_sf"/>
</dbReference>
<proteinExistence type="inferred from homology"/>
<feature type="domain" description="Nudix hydrolase" evidence="8">
    <location>
        <begin position="59"/>
        <end position="188"/>
    </location>
</feature>
<dbReference type="EMBL" id="JNGW01000104">
    <property type="protein sequence ID" value="KDR51552.1"/>
    <property type="molecule type" value="Genomic_DNA"/>
</dbReference>
<evidence type="ECO:0000313" key="10">
    <source>
        <dbReference type="Proteomes" id="UP000027442"/>
    </source>
</evidence>
<organism evidence="9 10">
    <name type="scientific">Hoylesella loescheii DSM 19665 = JCM 12249 = ATCC 15930</name>
    <dbReference type="NCBI Taxonomy" id="1122985"/>
    <lineage>
        <taxon>Bacteria</taxon>
        <taxon>Pseudomonadati</taxon>
        <taxon>Bacteroidota</taxon>
        <taxon>Bacteroidia</taxon>
        <taxon>Bacteroidales</taxon>
        <taxon>Prevotellaceae</taxon>
        <taxon>Hoylesella</taxon>
    </lineage>
</organism>
<dbReference type="PANTHER" id="PTHR11839:SF18">
    <property type="entry name" value="NUDIX HYDROLASE DOMAIN-CONTAINING PROTEIN"/>
    <property type="match status" value="1"/>
</dbReference>
<evidence type="ECO:0000256" key="6">
    <source>
        <dbReference type="ARBA" id="ARBA00032162"/>
    </source>
</evidence>
<evidence type="ECO:0000256" key="4">
    <source>
        <dbReference type="ARBA" id="ARBA00016377"/>
    </source>
</evidence>
<dbReference type="PATRIC" id="fig|1122985.7.peg.2472"/>
<name>A0A069QFT8_HOYLO</name>
<evidence type="ECO:0000256" key="5">
    <source>
        <dbReference type="ARBA" id="ARBA00022801"/>
    </source>
</evidence>
<dbReference type="PANTHER" id="PTHR11839">
    <property type="entry name" value="UDP/ADP-SUGAR PYROPHOSPHATASE"/>
    <property type="match status" value="1"/>
</dbReference>